<organism evidence="2">
    <name type="scientific">marine sediment metagenome</name>
    <dbReference type="NCBI Taxonomy" id="412755"/>
    <lineage>
        <taxon>unclassified sequences</taxon>
        <taxon>metagenomes</taxon>
        <taxon>ecological metagenomes</taxon>
    </lineage>
</organism>
<evidence type="ECO:0000256" key="1">
    <source>
        <dbReference type="SAM" id="MobiDB-lite"/>
    </source>
</evidence>
<name>A0A0F9NWG4_9ZZZZ</name>
<sequence length="109" mass="12202">MKQDVAAQGAEQGDLPVGQGDPPVEEGETLIIPLERGQLRRSKAVRFSDSEVERLDKFQEWLSVTIDPKTGHPYIARNQFGDLVEFCFNVTYIYMAKLAEQMAQAEEAG</sequence>
<proteinExistence type="predicted"/>
<accession>A0A0F9NWG4</accession>
<dbReference type="EMBL" id="LAZR01003615">
    <property type="protein sequence ID" value="KKN16422.1"/>
    <property type="molecule type" value="Genomic_DNA"/>
</dbReference>
<feature type="region of interest" description="Disordered" evidence="1">
    <location>
        <begin position="1"/>
        <end position="26"/>
    </location>
</feature>
<evidence type="ECO:0000313" key="2">
    <source>
        <dbReference type="EMBL" id="KKN16422.1"/>
    </source>
</evidence>
<gene>
    <name evidence="2" type="ORF">LCGC14_0976000</name>
</gene>
<reference evidence="2" key="1">
    <citation type="journal article" date="2015" name="Nature">
        <title>Complex archaea that bridge the gap between prokaryotes and eukaryotes.</title>
        <authorList>
            <person name="Spang A."/>
            <person name="Saw J.H."/>
            <person name="Jorgensen S.L."/>
            <person name="Zaremba-Niedzwiedzka K."/>
            <person name="Martijn J."/>
            <person name="Lind A.E."/>
            <person name="van Eijk R."/>
            <person name="Schleper C."/>
            <person name="Guy L."/>
            <person name="Ettema T.J."/>
        </authorList>
    </citation>
    <scope>NUCLEOTIDE SEQUENCE</scope>
</reference>
<protein>
    <submittedName>
        <fullName evidence="2">Uncharacterized protein</fullName>
    </submittedName>
</protein>
<comment type="caution">
    <text evidence="2">The sequence shown here is derived from an EMBL/GenBank/DDBJ whole genome shotgun (WGS) entry which is preliminary data.</text>
</comment>
<dbReference type="AlphaFoldDB" id="A0A0F9NWG4"/>